<reference evidence="1 2" key="1">
    <citation type="submission" date="2024-06" db="EMBL/GenBank/DDBJ databases">
        <title>Lysinibacillus zambalefons sp. nov., a Novel Firmicute Isolated from the Poon Bato Zambales Hyperalkaline Spring.</title>
        <authorList>
            <person name="Aja J.A."/>
            <person name="Lazaro J.E.H."/>
            <person name="Llorin L.D."/>
            <person name="Lim K.R."/>
            <person name="Teodosio J."/>
            <person name="Dalisay D.S."/>
        </authorList>
    </citation>
    <scope>NUCLEOTIDE SEQUENCE [LARGE SCALE GENOMIC DNA]</scope>
    <source>
        <strain evidence="1 2">M3</strain>
    </source>
</reference>
<accession>A0ABV1MQ31</accession>
<evidence type="ECO:0000313" key="1">
    <source>
        <dbReference type="EMBL" id="MEQ6354621.1"/>
    </source>
</evidence>
<dbReference type="Proteomes" id="UP001478862">
    <property type="component" value="Unassembled WGS sequence"/>
</dbReference>
<comment type="caution">
    <text evidence="1">The sequence shown here is derived from an EMBL/GenBank/DDBJ whole genome shotgun (WGS) entry which is preliminary data.</text>
</comment>
<dbReference type="RefSeq" id="WP_349659281.1">
    <property type="nucleotide sequence ID" value="NZ_JBEGDG010000004.1"/>
</dbReference>
<proteinExistence type="predicted"/>
<keyword evidence="2" id="KW-1185">Reference proteome</keyword>
<evidence type="ECO:0000313" key="2">
    <source>
        <dbReference type="Proteomes" id="UP001478862"/>
    </source>
</evidence>
<dbReference type="EMBL" id="JBEGDG010000004">
    <property type="protein sequence ID" value="MEQ6354621.1"/>
    <property type="molecule type" value="Genomic_DNA"/>
</dbReference>
<name>A0ABV1MQ31_9BACI</name>
<protein>
    <submittedName>
        <fullName evidence="1">Uncharacterized protein</fullName>
    </submittedName>
</protein>
<organism evidence="1 2">
    <name type="scientific">Lysinibacillus zambalensis</name>
    <dbReference type="NCBI Taxonomy" id="3160866"/>
    <lineage>
        <taxon>Bacteria</taxon>
        <taxon>Bacillati</taxon>
        <taxon>Bacillota</taxon>
        <taxon>Bacilli</taxon>
        <taxon>Bacillales</taxon>
        <taxon>Bacillaceae</taxon>
        <taxon>Lysinibacillus</taxon>
    </lineage>
</organism>
<sequence>MTKKKGIFDVAIDIDVLKPKEVAPEPKGMTTENALEKMLLKLLLFKWS</sequence>
<gene>
    <name evidence="1" type="ORF">ABNX05_08345</name>
</gene>